<dbReference type="GO" id="GO:0005975">
    <property type="term" value="P:carbohydrate metabolic process"/>
    <property type="evidence" value="ECO:0007669"/>
    <property type="project" value="InterPro"/>
</dbReference>
<dbReference type="Gene3D" id="3.20.20.370">
    <property type="entry name" value="Glycoside hydrolase/deacetylase"/>
    <property type="match status" value="1"/>
</dbReference>
<name>A0A2H0WSF5_9BACT</name>
<dbReference type="Proteomes" id="UP000230775">
    <property type="component" value="Unassembled WGS sequence"/>
</dbReference>
<evidence type="ECO:0000313" key="2">
    <source>
        <dbReference type="EMBL" id="PIS14868.1"/>
    </source>
</evidence>
<organism evidence="2 3">
    <name type="scientific">Candidatus Shapirobacteria bacterium CG09_land_8_20_14_0_10_39_12</name>
    <dbReference type="NCBI Taxonomy" id="1974885"/>
    <lineage>
        <taxon>Bacteria</taxon>
        <taxon>Candidatus Shapironibacteriota</taxon>
    </lineage>
</organism>
<dbReference type="InterPro" id="IPR011330">
    <property type="entry name" value="Glyco_hydro/deAcase_b/a-brl"/>
</dbReference>
<accession>A0A2H0WSF5</accession>
<evidence type="ECO:0000313" key="3">
    <source>
        <dbReference type="Proteomes" id="UP000230775"/>
    </source>
</evidence>
<dbReference type="SUPFAM" id="SSF88713">
    <property type="entry name" value="Glycoside hydrolase/deacetylase"/>
    <property type="match status" value="1"/>
</dbReference>
<feature type="domain" description="NodB homology" evidence="1">
    <location>
        <begin position="34"/>
        <end position="122"/>
    </location>
</feature>
<sequence>MNKGIFCISIDLELLWGRKDLNYKPFIPKVDKVRKVVKQLLVIFSKNNIPVTWAVVGKLFTSPTNPSNRNRLWYGKDIIRAIQNTPNQEIACHSFSHPEFTTLTREMAEKEIANSVKVAKMNGIILKSFIFPRNKVAHGNILKKYGFTSFRGMDKRPWELLFPGTPSVYEPKREYGVLNIPGSMYFVSARGIRKYIPTNLRYLKVILGINKAIKEHKVFHLWLHPVDLANNTKSLLNEIEKIILFANKKRVQEKLDIKTMSEISDLLLK</sequence>
<dbReference type="AlphaFoldDB" id="A0A2H0WSF5"/>
<comment type="caution">
    <text evidence="2">The sequence shown here is derived from an EMBL/GenBank/DDBJ whole genome shotgun (WGS) entry which is preliminary data.</text>
</comment>
<dbReference type="Pfam" id="PF01522">
    <property type="entry name" value="Polysacc_deac_1"/>
    <property type="match status" value="1"/>
</dbReference>
<dbReference type="EMBL" id="PEZI01000008">
    <property type="protein sequence ID" value="PIS14868.1"/>
    <property type="molecule type" value="Genomic_DNA"/>
</dbReference>
<reference evidence="3" key="1">
    <citation type="submission" date="2017-09" db="EMBL/GenBank/DDBJ databases">
        <title>Depth-based differentiation of microbial function through sediment-hosted aquifers and enrichment of novel symbionts in the deep terrestrial subsurface.</title>
        <authorList>
            <person name="Probst A.J."/>
            <person name="Ladd B."/>
            <person name="Jarett J.K."/>
            <person name="Geller-Mcgrath D.E."/>
            <person name="Sieber C.M.K."/>
            <person name="Emerson J.B."/>
            <person name="Anantharaman K."/>
            <person name="Thomas B.C."/>
            <person name="Malmstrom R."/>
            <person name="Stieglmeier M."/>
            <person name="Klingl A."/>
            <person name="Woyke T."/>
            <person name="Ryan C.M."/>
            <person name="Banfield J.F."/>
        </authorList>
    </citation>
    <scope>NUCLEOTIDE SEQUENCE [LARGE SCALE GENOMIC DNA]</scope>
</reference>
<proteinExistence type="predicted"/>
<evidence type="ECO:0000259" key="1">
    <source>
        <dbReference type="Pfam" id="PF01522"/>
    </source>
</evidence>
<dbReference type="GO" id="GO:0016810">
    <property type="term" value="F:hydrolase activity, acting on carbon-nitrogen (but not peptide) bonds"/>
    <property type="evidence" value="ECO:0007669"/>
    <property type="project" value="InterPro"/>
</dbReference>
<gene>
    <name evidence="2" type="ORF">COT64_00385</name>
</gene>
<dbReference type="InterPro" id="IPR002509">
    <property type="entry name" value="NODB_dom"/>
</dbReference>
<protein>
    <recommendedName>
        <fullName evidence="1">NodB homology domain-containing protein</fullName>
    </recommendedName>
</protein>